<proteinExistence type="predicted"/>
<reference evidence="3 4" key="1">
    <citation type="submission" date="2020-07" db="EMBL/GenBank/DDBJ databases">
        <title>Exploring microbial biodiversity for novel pathways involved in the catabolism of aromatic compounds derived from lignin.</title>
        <authorList>
            <person name="Elkins J."/>
        </authorList>
    </citation>
    <scope>NUCLEOTIDE SEQUENCE [LARGE SCALE GENOMIC DNA]</scope>
    <source>
        <strain evidence="1 4">H2C3B</strain>
        <strain evidence="2 3">H2C3C</strain>
    </source>
</reference>
<accession>A0A7Y9WI38</accession>
<name>A0A7Y9WI38_9BURK</name>
<keyword evidence="3" id="KW-1185">Reference proteome</keyword>
<sequence length="48" mass="5658">MWVIFVDLARFVNPSSRRSTVCVERRGDQSRTPLRFLNELRMRCSSAL</sequence>
<gene>
    <name evidence="2" type="ORF">GGD40_000177</name>
    <name evidence="1" type="ORF">GGD41_007503</name>
</gene>
<dbReference type="EMBL" id="JACCAU010000001">
    <property type="protein sequence ID" value="NYH20275.1"/>
    <property type="molecule type" value="Genomic_DNA"/>
</dbReference>
<comment type="caution">
    <text evidence="2">The sequence shown here is derived from an EMBL/GenBank/DDBJ whole genome shotgun (WGS) entry which is preliminary data.</text>
</comment>
<dbReference type="AlphaFoldDB" id="A0A7Y9WI38"/>
<protein>
    <submittedName>
        <fullName evidence="2">Uncharacterized protein</fullName>
    </submittedName>
</protein>
<organism evidence="2 3">
    <name type="scientific">Paraburkholderia bryophila</name>
    <dbReference type="NCBI Taxonomy" id="420952"/>
    <lineage>
        <taxon>Bacteria</taxon>
        <taxon>Pseudomonadati</taxon>
        <taxon>Pseudomonadota</taxon>
        <taxon>Betaproteobacteria</taxon>
        <taxon>Burkholderiales</taxon>
        <taxon>Burkholderiaceae</taxon>
        <taxon>Paraburkholderia</taxon>
    </lineage>
</organism>
<dbReference type="Proteomes" id="UP000572540">
    <property type="component" value="Unassembled WGS sequence"/>
</dbReference>
<evidence type="ECO:0000313" key="4">
    <source>
        <dbReference type="Proteomes" id="UP000572540"/>
    </source>
</evidence>
<dbReference type="EMBL" id="JACCAS010000001">
    <property type="protein sequence ID" value="NYH20698.1"/>
    <property type="molecule type" value="Genomic_DNA"/>
</dbReference>
<evidence type="ECO:0000313" key="2">
    <source>
        <dbReference type="EMBL" id="NYH20698.1"/>
    </source>
</evidence>
<evidence type="ECO:0000313" key="3">
    <source>
        <dbReference type="Proteomes" id="UP000540929"/>
    </source>
</evidence>
<dbReference type="Proteomes" id="UP000540929">
    <property type="component" value="Unassembled WGS sequence"/>
</dbReference>
<evidence type="ECO:0000313" key="1">
    <source>
        <dbReference type="EMBL" id="NYH20275.1"/>
    </source>
</evidence>